<feature type="transmembrane region" description="Helical" evidence="1">
    <location>
        <begin position="20"/>
        <end position="42"/>
    </location>
</feature>
<dbReference type="NCBIfam" id="TIGR04222">
    <property type="entry name" value="near_uncomplex"/>
    <property type="match status" value="1"/>
</dbReference>
<dbReference type="Proteomes" id="UP000199614">
    <property type="component" value="Unassembled WGS sequence"/>
</dbReference>
<evidence type="ECO:0000313" key="3">
    <source>
        <dbReference type="Proteomes" id="UP000199614"/>
    </source>
</evidence>
<keyword evidence="1" id="KW-1133">Transmembrane helix</keyword>
<dbReference type="InterPro" id="IPR026467">
    <property type="entry name" value="Ser/Gly_Cys_C_dom"/>
</dbReference>
<dbReference type="AlphaFoldDB" id="A0A1I4WDJ7"/>
<name>A0A1I4WDJ7_PSUAM</name>
<keyword evidence="1" id="KW-0812">Transmembrane</keyword>
<feature type="transmembrane region" description="Helical" evidence="1">
    <location>
        <begin position="189"/>
        <end position="208"/>
    </location>
</feature>
<keyword evidence="3" id="KW-1185">Reference proteome</keyword>
<proteinExistence type="predicted"/>
<organism evidence="2 3">
    <name type="scientific">Pseudonocardia ammonioxydans</name>
    <dbReference type="NCBI Taxonomy" id="260086"/>
    <lineage>
        <taxon>Bacteria</taxon>
        <taxon>Bacillati</taxon>
        <taxon>Actinomycetota</taxon>
        <taxon>Actinomycetes</taxon>
        <taxon>Pseudonocardiales</taxon>
        <taxon>Pseudonocardiaceae</taxon>
        <taxon>Pseudonocardia</taxon>
    </lineage>
</organism>
<reference evidence="2 3" key="1">
    <citation type="submission" date="2016-10" db="EMBL/GenBank/DDBJ databases">
        <authorList>
            <person name="de Groot N.N."/>
        </authorList>
    </citation>
    <scope>NUCLEOTIDE SEQUENCE [LARGE SCALE GENOMIC DNA]</scope>
    <source>
        <strain evidence="2 3">CGMCC 4.1877</strain>
    </source>
</reference>
<sequence length="285" mass="29500">MAPQGVVGLGTNLTGETWGIPGTTFLLLYLLLAVAATAFAGWHRSRIAAGDPGGGRVLEGRPEDVAHLNGGSVLAVYAALSAMHVDGTVVTSDRTTGQVRAGGPLTRSATGLQRAIHRSAHRLTPGRTLRTHVAVRTELHRIRQRLESAGLVLDAADRDRYRVAAVLPGLVAVLGLVRATAGTADGRPVGSVLVLSLVMATVTAVFVLRVPRRTRAGDAALRRIQEEREDLSPAARPSWTRLGPAAAALSVGAFGLPALLAAEPVFAEELAAQRVAALGGGAAGR</sequence>
<dbReference type="STRING" id="260086.SAMN05216207_100849"/>
<evidence type="ECO:0000313" key="2">
    <source>
        <dbReference type="EMBL" id="SFN11266.1"/>
    </source>
</evidence>
<evidence type="ECO:0000256" key="1">
    <source>
        <dbReference type="SAM" id="Phobius"/>
    </source>
</evidence>
<feature type="transmembrane region" description="Helical" evidence="1">
    <location>
        <begin position="163"/>
        <end position="183"/>
    </location>
</feature>
<keyword evidence="1" id="KW-0472">Membrane</keyword>
<protein>
    <submittedName>
        <fullName evidence="2">TIGR04222 domain-containing protein</fullName>
    </submittedName>
</protein>
<dbReference type="RefSeq" id="WP_177238372.1">
    <property type="nucleotide sequence ID" value="NZ_FOUY01000008.1"/>
</dbReference>
<accession>A0A1I4WDJ7</accession>
<gene>
    <name evidence="2" type="ORF">SAMN05216207_100849</name>
</gene>
<dbReference type="EMBL" id="FOUY01000008">
    <property type="protein sequence ID" value="SFN11266.1"/>
    <property type="molecule type" value="Genomic_DNA"/>
</dbReference>